<dbReference type="FunFam" id="3.40.50.720:FF:000304">
    <property type="entry name" value="UDP-glucose 4,6-dehydratase"/>
    <property type="match status" value="1"/>
</dbReference>
<evidence type="ECO:0000256" key="2">
    <source>
        <dbReference type="ARBA" id="ARBA00023027"/>
    </source>
</evidence>
<name>A0A142CVR3_9EURY</name>
<proteinExistence type="predicted"/>
<feature type="domain" description="NAD(P)-binding" evidence="4">
    <location>
        <begin position="4"/>
        <end position="304"/>
    </location>
</feature>
<keyword evidence="2" id="KW-0520">NAD</keyword>
<keyword evidence="6" id="KW-1185">Reference proteome</keyword>
<dbReference type="Gene3D" id="3.90.25.10">
    <property type="entry name" value="UDP-galactose 4-epimerase, domain 1"/>
    <property type="match status" value="1"/>
</dbReference>
<dbReference type="PANTHER" id="PTHR43000">
    <property type="entry name" value="DTDP-D-GLUCOSE 4,6-DEHYDRATASE-RELATED"/>
    <property type="match status" value="1"/>
</dbReference>
<dbReference type="EMBL" id="CP014750">
    <property type="protein sequence ID" value="AMQ18865.1"/>
    <property type="molecule type" value="Genomic_DNA"/>
</dbReference>
<dbReference type="OrthoDB" id="4907at2157"/>
<dbReference type="GeneID" id="27140201"/>
<protein>
    <submittedName>
        <fullName evidence="5">dTDP-glucose 4,6-dehydratase</fullName>
    </submittedName>
</protein>
<dbReference type="InterPro" id="IPR036291">
    <property type="entry name" value="NAD(P)-bd_dom_sf"/>
</dbReference>
<dbReference type="InterPro" id="IPR016040">
    <property type="entry name" value="NAD(P)-bd_dom"/>
</dbReference>
<dbReference type="Proteomes" id="UP000073604">
    <property type="component" value="Chromosome"/>
</dbReference>
<dbReference type="NCBIfam" id="TIGR01181">
    <property type="entry name" value="dTDP_gluc_dehyt"/>
    <property type="match status" value="1"/>
</dbReference>
<dbReference type="Gene3D" id="3.40.50.720">
    <property type="entry name" value="NAD(P)-binding Rossmann-like Domain"/>
    <property type="match status" value="1"/>
</dbReference>
<keyword evidence="3" id="KW-0456">Lyase</keyword>
<dbReference type="RefSeq" id="WP_062389560.1">
    <property type="nucleotide sequence ID" value="NZ_CP014750.1"/>
</dbReference>
<dbReference type="AlphaFoldDB" id="A0A142CVR3"/>
<evidence type="ECO:0000313" key="5">
    <source>
        <dbReference type="EMBL" id="AMQ18865.1"/>
    </source>
</evidence>
<reference evidence="6" key="1">
    <citation type="submission" date="2016-03" db="EMBL/GenBank/DDBJ databases">
        <authorList>
            <person name="Oger P.M."/>
        </authorList>
    </citation>
    <scope>NUCLEOTIDE SEQUENCE [LARGE SCALE GENOMIC DNA]</scope>
    <source>
        <strain evidence="6">OG-1</strain>
    </source>
</reference>
<dbReference type="CDD" id="cd05246">
    <property type="entry name" value="dTDP_GD_SDR_e"/>
    <property type="match status" value="1"/>
</dbReference>
<evidence type="ECO:0000256" key="3">
    <source>
        <dbReference type="ARBA" id="ARBA00023239"/>
    </source>
</evidence>
<evidence type="ECO:0000313" key="6">
    <source>
        <dbReference type="Proteomes" id="UP000073604"/>
    </source>
</evidence>
<dbReference type="GO" id="GO:0009225">
    <property type="term" value="P:nucleotide-sugar metabolic process"/>
    <property type="evidence" value="ECO:0007669"/>
    <property type="project" value="InterPro"/>
</dbReference>
<dbReference type="InterPro" id="IPR005888">
    <property type="entry name" value="dTDP_Gluc_deHydtase"/>
</dbReference>
<comment type="cofactor">
    <cofactor evidence="1">
        <name>NAD(+)</name>
        <dbReference type="ChEBI" id="CHEBI:57540"/>
    </cofactor>
</comment>
<evidence type="ECO:0000256" key="1">
    <source>
        <dbReference type="ARBA" id="ARBA00001911"/>
    </source>
</evidence>
<evidence type="ECO:0000259" key="4">
    <source>
        <dbReference type="Pfam" id="PF16363"/>
    </source>
</evidence>
<dbReference type="STRING" id="53952.A0127_06595"/>
<organism evidence="5 6">
    <name type="scientific">Thermococcus peptonophilus</name>
    <dbReference type="NCBI Taxonomy" id="53952"/>
    <lineage>
        <taxon>Archaea</taxon>
        <taxon>Methanobacteriati</taxon>
        <taxon>Methanobacteriota</taxon>
        <taxon>Thermococci</taxon>
        <taxon>Thermococcales</taxon>
        <taxon>Thermococcaceae</taxon>
        <taxon>Thermococcus</taxon>
    </lineage>
</organism>
<dbReference type="SUPFAM" id="SSF51735">
    <property type="entry name" value="NAD(P)-binding Rossmann-fold domains"/>
    <property type="match status" value="1"/>
</dbReference>
<dbReference type="KEGG" id="tpep:A0127_06595"/>
<dbReference type="Pfam" id="PF16363">
    <property type="entry name" value="GDP_Man_Dehyd"/>
    <property type="match status" value="1"/>
</dbReference>
<gene>
    <name evidence="5" type="ORF">A0127_06595</name>
</gene>
<accession>A0A142CVR3</accession>
<sequence length="333" mass="38550">MRLLVTGGMGFIGSNFIRYILENHKDWEVINLDKLGYGSNPANLKDIEGNERYTFVKGDITDYELVSELVKKVDGVVHFAAESHVDRSISSPEHFLRSNVIGTYTLLEAVRRENPEIRFVHISTDEVYGDILKGSFTENDRLMPSSPYSATKAASDTLVLGWARTYDLNASITRCTNNYGPYQFPEKLIPKTIIRANMGLKIPIYGTGQNVRDWLYVEDHVRAIEAVLLRGESREIYNISAGEEKRNIEVVKTILKLMGKDDSLIEFVEDRPGHDLRYSLDSWKITRDLKWRPKYSFEEGIKKTVEWYLENEWWWKPLVNEKVLHPTPWKLGW</sequence>
<dbReference type="GO" id="GO:0008460">
    <property type="term" value="F:dTDP-glucose 4,6-dehydratase activity"/>
    <property type="evidence" value="ECO:0007669"/>
    <property type="project" value="InterPro"/>
</dbReference>